<keyword evidence="1" id="KW-0694">RNA-binding</keyword>
<dbReference type="InterPro" id="IPR004088">
    <property type="entry name" value="KH_dom_type_1"/>
</dbReference>
<dbReference type="Pfam" id="PF00013">
    <property type="entry name" value="KH_1"/>
    <property type="match status" value="1"/>
</dbReference>
<keyword evidence="5" id="KW-1185">Reference proteome</keyword>
<dbReference type="SUPFAM" id="SSF54791">
    <property type="entry name" value="Eukaryotic type KH-domain (KH-domain type I)"/>
    <property type="match status" value="1"/>
</dbReference>
<feature type="domain" description="K Homology" evidence="3">
    <location>
        <begin position="222"/>
        <end position="300"/>
    </location>
</feature>
<feature type="compositionally biased region" description="Basic and acidic residues" evidence="2">
    <location>
        <begin position="850"/>
        <end position="860"/>
    </location>
</feature>
<evidence type="ECO:0000256" key="2">
    <source>
        <dbReference type="SAM" id="MobiDB-lite"/>
    </source>
</evidence>
<dbReference type="AlphaFoldDB" id="A0A1E3QZA5"/>
<reference evidence="5" key="1">
    <citation type="submission" date="2016-05" db="EMBL/GenBank/DDBJ databases">
        <title>Comparative genomics of biotechnologically important yeasts.</title>
        <authorList>
            <consortium name="DOE Joint Genome Institute"/>
            <person name="Riley R."/>
            <person name="Haridas S."/>
            <person name="Wolfe K.H."/>
            <person name="Lopes M.R."/>
            <person name="Hittinger C.T."/>
            <person name="Goker M."/>
            <person name="Salamov A."/>
            <person name="Wisecaver J."/>
            <person name="Long T.M."/>
            <person name="Aerts A.L."/>
            <person name="Barry K."/>
            <person name="Choi C."/>
            <person name="Clum A."/>
            <person name="Coughlan A.Y."/>
            <person name="Deshpande S."/>
            <person name="Douglass A.P."/>
            <person name="Hanson S.J."/>
            <person name="Klenk H.-P."/>
            <person name="Labutti K."/>
            <person name="Lapidus A."/>
            <person name="Lindquist E."/>
            <person name="Lipzen A."/>
            <person name="Meier-Kolthoff J.P."/>
            <person name="Ohm R.A."/>
            <person name="Otillar R.P."/>
            <person name="Pangilinan J."/>
            <person name="Peng Y."/>
            <person name="Rokas A."/>
            <person name="Rosa C.A."/>
            <person name="Scheuner C."/>
            <person name="Sibirny A.A."/>
            <person name="Slot J.C."/>
            <person name="Stielow J.B."/>
            <person name="Sun H."/>
            <person name="Kurtzman C.P."/>
            <person name="Blackwell M."/>
            <person name="Grigoriev I.V."/>
            <person name="Jeffries T.W."/>
        </authorList>
    </citation>
    <scope>NUCLEOTIDE SEQUENCE [LARGE SCALE GENOMIC DNA]</scope>
    <source>
        <strain evidence="5">NRRL Y-12698</strain>
    </source>
</reference>
<dbReference type="GeneID" id="30150152"/>
<dbReference type="InterPro" id="IPR004087">
    <property type="entry name" value="KH_dom"/>
</dbReference>
<gene>
    <name evidence="4" type="ORF">BABINDRAFT_5830</name>
</gene>
<dbReference type="Proteomes" id="UP000094336">
    <property type="component" value="Unassembled WGS sequence"/>
</dbReference>
<dbReference type="STRING" id="984486.A0A1E3QZA5"/>
<dbReference type="EMBL" id="KV454426">
    <property type="protein sequence ID" value="ODQ82941.1"/>
    <property type="molecule type" value="Genomic_DNA"/>
</dbReference>
<dbReference type="OrthoDB" id="271862at2759"/>
<dbReference type="SMART" id="SM00322">
    <property type="entry name" value="KH"/>
    <property type="match status" value="3"/>
</dbReference>
<name>A0A1E3QZA5_9ASCO</name>
<evidence type="ECO:0000313" key="4">
    <source>
        <dbReference type="EMBL" id="ODQ82941.1"/>
    </source>
</evidence>
<evidence type="ECO:0000313" key="5">
    <source>
        <dbReference type="Proteomes" id="UP000094336"/>
    </source>
</evidence>
<evidence type="ECO:0000256" key="1">
    <source>
        <dbReference type="PROSITE-ProRule" id="PRU00117"/>
    </source>
</evidence>
<evidence type="ECO:0000259" key="3">
    <source>
        <dbReference type="SMART" id="SM00322"/>
    </source>
</evidence>
<dbReference type="RefSeq" id="XP_018988269.1">
    <property type="nucleotide sequence ID" value="XM_019132299.1"/>
</dbReference>
<protein>
    <recommendedName>
        <fullName evidence="3">K Homology domain-containing protein</fullName>
    </recommendedName>
</protein>
<sequence length="906" mass="101381">MSAINDSVVLVFSLPYYPLFKTAHPCLFSTPTASTWKNVASEATKFPILAHLLNLKKLSETALVIHNLDLVSTIVALLNKRAACHTSLDLAANDSNTKFQLIATVQGNQEAVRELKNVVLQGYSPLSYKKIRVEPGNVFTDGSYSALSSVLLEQLTLLASHYCVEISICEYDLSFQLSDALVGSSELNEDGYLYVYIFGSSDMISVAETKAKILLSTLAQCSEVVESVEFPLSLLPLIGGTDLSNFNQLATTTNVDLLLPDVLPHIFTPGTTIEQNQIYISGESQPQVTLAKHMLRSLAIDTAGTITKLYSDEMRVMRGKLELLMLNHQNDLVNLMYHRGVFLQLEPLGTGGVAEYGKIVLQGLSAESIKQAENDIMTLVRKTYRCAFFLNQSAHRSVDADTIAKGIQSTVSRISTSGLNNEINNYQNSISIVYDATNASFEITGDDINVKDAVHQLLSILTPSGHANFSQFIYEVELSAAEKDFIGGKKNGKMIRIMNNLASNVIIKYNPSTNSTFLIELISSNNDYHSLISALQLLEDELPFEYNLNIPEAYHKLMIGSGGLMIQQIMRKYNVFVKFTNSNSINESLSSLSFRREANVMIKCPMKNSKNIIHVEKELLGLVDCYKSDLHYSTYFRLFRNHYRLLLSKREGDNTDVPTSSTIIRKIETTTNTFINFPTSEPSHQIELVEIRGLHRSSEEAARLLCNALPQDYEVKIAYSPKFIETVGEYQNTEFTRNVILPLRLLFDIEVQVFLSPEIDDSSYDAKPANGEIQHSLDSLNPPFHRILLSCYPEKRKNLDDAIEIVVAYLRSSNFLIIEKNEYSNQPIIKGSAATAPFSNATQTKRQRNLHQDPHLDDPRFQPQQQYFAPPVSATFNTPFSPSNLSTLYYKQPGVDTNAAHYYTPR</sequence>
<accession>A0A1E3QZA5</accession>
<dbReference type="GO" id="GO:0003723">
    <property type="term" value="F:RNA binding"/>
    <property type="evidence" value="ECO:0007669"/>
    <property type="project" value="UniProtKB-UniRule"/>
</dbReference>
<feature type="domain" description="K Homology" evidence="3">
    <location>
        <begin position="630"/>
        <end position="710"/>
    </location>
</feature>
<feature type="domain" description="K Homology" evidence="3">
    <location>
        <begin position="542"/>
        <end position="624"/>
    </location>
</feature>
<feature type="region of interest" description="Disordered" evidence="2">
    <location>
        <begin position="839"/>
        <end position="863"/>
    </location>
</feature>
<dbReference type="PROSITE" id="PS50084">
    <property type="entry name" value="KH_TYPE_1"/>
    <property type="match status" value="1"/>
</dbReference>
<dbReference type="InterPro" id="IPR036612">
    <property type="entry name" value="KH_dom_type_1_sf"/>
</dbReference>
<dbReference type="Gene3D" id="3.30.1370.10">
    <property type="entry name" value="K Homology domain, type 1"/>
    <property type="match status" value="1"/>
</dbReference>
<organism evidence="4 5">
    <name type="scientific">Babjeviella inositovora NRRL Y-12698</name>
    <dbReference type="NCBI Taxonomy" id="984486"/>
    <lineage>
        <taxon>Eukaryota</taxon>
        <taxon>Fungi</taxon>
        <taxon>Dikarya</taxon>
        <taxon>Ascomycota</taxon>
        <taxon>Saccharomycotina</taxon>
        <taxon>Pichiomycetes</taxon>
        <taxon>Serinales incertae sedis</taxon>
        <taxon>Babjeviella</taxon>
    </lineage>
</organism>
<proteinExistence type="predicted"/>